<evidence type="ECO:0000256" key="1">
    <source>
        <dbReference type="ARBA" id="ARBA00011245"/>
    </source>
</evidence>
<gene>
    <name evidence="9 13" type="primary">fabV</name>
    <name evidence="13" type="ORF">WKV44_07580</name>
</gene>
<evidence type="ECO:0000313" key="13">
    <source>
        <dbReference type="EMBL" id="MEM5948403.1"/>
    </source>
</evidence>
<dbReference type="EMBL" id="JBCHKQ010000003">
    <property type="protein sequence ID" value="MEM5948403.1"/>
    <property type="molecule type" value="Genomic_DNA"/>
</dbReference>
<dbReference type="Pfam" id="PF07055">
    <property type="entry name" value="Eno-Rase_FAD_bd"/>
    <property type="match status" value="1"/>
</dbReference>
<feature type="domain" description="Trans-2-enoyl-CoA reductase-like NAD(P)H binding" evidence="12">
    <location>
        <begin position="2"/>
        <end position="78"/>
    </location>
</feature>
<dbReference type="InterPro" id="IPR024910">
    <property type="entry name" value="Enoyl-CoA_Rdtase_cat_dom"/>
</dbReference>
<dbReference type="InterPro" id="IPR010758">
    <property type="entry name" value="Trans-2-enoyl-CoA_reductase"/>
</dbReference>
<dbReference type="Pfam" id="PF12242">
    <property type="entry name" value="Eno-Rase_NADH_b"/>
    <property type="match status" value="1"/>
</dbReference>
<dbReference type="EC" id="1.3.1.44" evidence="9"/>
<comment type="similarity">
    <text evidence="9">Belongs to the TER reductase family.</text>
</comment>
<comment type="pathway">
    <text evidence="9">Lipid metabolism; fatty acid biosynthesis.</text>
</comment>
<evidence type="ECO:0000259" key="10">
    <source>
        <dbReference type="Pfam" id="PF07055"/>
    </source>
</evidence>
<proteinExistence type="inferred from homology"/>
<keyword evidence="2 9" id="KW-0444">Lipid biosynthesis</keyword>
<evidence type="ECO:0000256" key="6">
    <source>
        <dbReference type="ARBA" id="ARBA00023098"/>
    </source>
</evidence>
<comment type="caution">
    <text evidence="13">The sequence shown here is derived from an EMBL/GenBank/DDBJ whole genome shotgun (WGS) entry which is preliminary data.</text>
</comment>
<keyword evidence="7 9" id="KW-0275">Fatty acid biosynthesis</keyword>
<feature type="active site" description="Proton donor" evidence="9">
    <location>
        <position position="234"/>
    </location>
</feature>
<comment type="function">
    <text evidence="9">Involved in the fatty acid synthesis (FAS II). Catalyzes the reduction of a carbon-carbon double bond in an enoyl moiety that is covalently linked to a coenzyme A (CoA).</text>
</comment>
<evidence type="ECO:0000256" key="7">
    <source>
        <dbReference type="ARBA" id="ARBA00023160"/>
    </source>
</evidence>
<dbReference type="PANTHER" id="PTHR37480">
    <property type="entry name" value="ENOYL-[ACYL-CARRIER-PROTEIN] REDUCTASE [NADH]"/>
    <property type="match status" value="1"/>
</dbReference>
<evidence type="ECO:0000256" key="4">
    <source>
        <dbReference type="ARBA" id="ARBA00023002"/>
    </source>
</evidence>
<comment type="subunit">
    <text evidence="1 9">Monomer.</text>
</comment>
<dbReference type="NCBIfam" id="NF043048">
    <property type="entry name" value="EnoyACPredFabV"/>
    <property type="match status" value="1"/>
</dbReference>
<feature type="domain" description="Enoyl reductase FAD binding" evidence="10">
    <location>
        <begin position="323"/>
        <end position="386"/>
    </location>
</feature>
<evidence type="ECO:0000256" key="5">
    <source>
        <dbReference type="ARBA" id="ARBA00023027"/>
    </source>
</evidence>
<feature type="binding site" evidence="9">
    <location>
        <position position="224"/>
    </location>
    <ligand>
        <name>substrate</name>
    </ligand>
</feature>
<keyword evidence="14" id="KW-1185">Reference proteome</keyword>
<evidence type="ECO:0000259" key="12">
    <source>
        <dbReference type="Pfam" id="PF12242"/>
    </source>
</evidence>
<evidence type="ECO:0000256" key="8">
    <source>
        <dbReference type="ARBA" id="ARBA00048302"/>
    </source>
</evidence>
<dbReference type="GO" id="GO:0004318">
    <property type="term" value="F:enoyl-[acyl-carrier-protein] reductase (NADH) activity"/>
    <property type="evidence" value="ECO:0007669"/>
    <property type="project" value="UniProtKB-EC"/>
</dbReference>
<keyword evidence="3 9" id="KW-0276">Fatty acid metabolism</keyword>
<dbReference type="Pfam" id="PF12241">
    <property type="entry name" value="Enoyl_reductase"/>
    <property type="match status" value="1"/>
</dbReference>
<dbReference type="Gene3D" id="3.40.50.720">
    <property type="entry name" value="NAD(P)-binding Rossmann-like Domain"/>
    <property type="match status" value="1"/>
</dbReference>
<feature type="binding site" evidence="9">
    <location>
        <begin position="73"/>
        <end position="74"/>
    </location>
    <ligand>
        <name>NAD(+)</name>
        <dbReference type="ChEBI" id="CHEBI:57540"/>
    </ligand>
</feature>
<sequence length="390" mass="43007">MVVKPMIRNNICMNSHPAGCKKFVDLQIDYVKSQGKLDGPKNVLVVGSSTGYGLASRIVSAFGCGASTIGVYFEKEGSAKRPGTAGWYNARHFLKRAEEAGLKAHDFNGDAFSHDMKRQVIELIKKEYGKIDLFVYSLASGVRPDPDTGELYRSALKPIGSAYTSKSLDPAKREVTTATMEPATEEEIAATVKVMGGEDWQLWVDALVEAGVLAEGAITVAYSYIGPKITYPVYRDGTIGKAKEHLESTASVLTDKLSSLGGKAYVSVNKAVVTRASAVIPAVPLYISILFKVMKQKGLHEDCIEQIYRLYRDRLYKGTEVEVDELGRIRIDDWEMREDVQNEVLDAWNKVETANLEELADPDGYWQSFLNINGFGFDGVDYDADVDPLD</sequence>
<feature type="binding site" evidence="9">
    <location>
        <begin position="272"/>
        <end position="274"/>
    </location>
    <ligand>
        <name>NAD(+)</name>
        <dbReference type="ChEBI" id="CHEBI:57540"/>
    </ligand>
</feature>
<feature type="binding site" evidence="9">
    <location>
        <begin position="110"/>
        <end position="111"/>
    </location>
    <ligand>
        <name>NAD(+)</name>
        <dbReference type="ChEBI" id="CHEBI:57540"/>
    </ligand>
</feature>
<dbReference type="InterPro" id="IPR024906">
    <property type="entry name" value="Eno_Rdtase_FAD-bd_dom"/>
</dbReference>
<keyword evidence="4 9" id="KW-0560">Oxidoreductase</keyword>
<dbReference type="Proteomes" id="UP001466331">
    <property type="component" value="Unassembled WGS sequence"/>
</dbReference>
<dbReference type="RefSeq" id="WP_420069852.1">
    <property type="nucleotide sequence ID" value="NZ_JBCHKQ010000003.1"/>
</dbReference>
<feature type="site" description="Plays an important role in discriminating NADH against NADPH" evidence="9">
    <location>
        <position position="74"/>
    </location>
</feature>
<evidence type="ECO:0000256" key="3">
    <source>
        <dbReference type="ARBA" id="ARBA00022832"/>
    </source>
</evidence>
<evidence type="ECO:0000256" key="9">
    <source>
        <dbReference type="HAMAP-Rule" id="MF_01838"/>
    </source>
</evidence>
<name>A0ABU9UCK8_9SPIR</name>
<evidence type="ECO:0000256" key="2">
    <source>
        <dbReference type="ARBA" id="ARBA00022516"/>
    </source>
</evidence>
<dbReference type="HAMAP" id="MF_01838">
    <property type="entry name" value="FabV_reductase"/>
    <property type="match status" value="1"/>
</dbReference>
<feature type="binding site" evidence="9">
    <location>
        <position position="243"/>
    </location>
    <ligand>
        <name>NAD(+)</name>
        <dbReference type="ChEBI" id="CHEBI:57540"/>
    </ligand>
</feature>
<organism evidence="13 14">
    <name type="scientific">Rarispira pelagica</name>
    <dbReference type="NCBI Taxonomy" id="3141764"/>
    <lineage>
        <taxon>Bacteria</taxon>
        <taxon>Pseudomonadati</taxon>
        <taxon>Spirochaetota</taxon>
        <taxon>Spirochaetia</taxon>
        <taxon>Winmispirales</taxon>
        <taxon>Winmispiraceae</taxon>
        <taxon>Rarispira</taxon>
    </lineage>
</organism>
<dbReference type="NCBIfam" id="NF010177">
    <property type="entry name" value="PRK13656.1"/>
    <property type="match status" value="1"/>
</dbReference>
<evidence type="ECO:0000259" key="11">
    <source>
        <dbReference type="Pfam" id="PF12241"/>
    </source>
</evidence>
<protein>
    <recommendedName>
        <fullName evidence="9">Trans-2-enoyl-CoA reductase [NADH]</fullName>
        <shortName evidence="9">TER</shortName>
        <ecNumber evidence="9">1.3.1.44</ecNumber>
    </recommendedName>
</protein>
<accession>A0ABU9UCK8</accession>
<reference evidence="13 14" key="1">
    <citation type="submission" date="2024-03" db="EMBL/GenBank/DDBJ databases">
        <title>Ignisphaera cupida sp. nov., a hyperthermophilic hydrolytic archaeon from a hot spring of Kamchatka, and proposal of Ignisphaeraceae fam. nov.</title>
        <authorList>
            <person name="Podosokorskaya O.A."/>
            <person name="Elcheninov A.G."/>
            <person name="Maltseva A.I."/>
            <person name="Zayulina K.S."/>
            <person name="Novikov A."/>
            <person name="Merkel A.Y."/>
        </authorList>
    </citation>
    <scope>NUCLEOTIDE SEQUENCE [LARGE SCALE GENOMIC DNA]</scope>
    <source>
        <strain evidence="13 14">38H-sp</strain>
    </source>
</reference>
<dbReference type="InterPro" id="IPR050048">
    <property type="entry name" value="FabV-like_NADH_b"/>
</dbReference>
<keyword evidence="6 9" id="KW-0443">Lipid metabolism</keyword>
<keyword evidence="5 9" id="KW-0520">NAD</keyword>
<dbReference type="PANTHER" id="PTHR37480:SF1">
    <property type="entry name" value="ENOYL-[ACYL-CARRIER-PROTEIN] REDUCTASE [NADH]"/>
    <property type="match status" value="1"/>
</dbReference>
<feature type="domain" description="Trans-2-enoyl-CoA reductase catalytic" evidence="11">
    <location>
        <begin position="81"/>
        <end position="316"/>
    </location>
</feature>
<feature type="binding site" evidence="9">
    <location>
        <begin position="138"/>
        <end position="139"/>
    </location>
    <ligand>
        <name>NAD(+)</name>
        <dbReference type="ChEBI" id="CHEBI:57540"/>
    </ligand>
</feature>
<evidence type="ECO:0000313" key="14">
    <source>
        <dbReference type="Proteomes" id="UP001466331"/>
    </source>
</evidence>
<feature type="binding site" evidence="9">
    <location>
        <begin position="47"/>
        <end position="52"/>
    </location>
    <ligand>
        <name>NAD(+)</name>
        <dbReference type="ChEBI" id="CHEBI:57540"/>
    </ligand>
</feature>
<comment type="catalytic activity">
    <reaction evidence="8 9">
        <text>a 2,3-saturated acyl-CoA + NAD(+) = a (2E)-enoyl-CoA + NADH + H(+)</text>
        <dbReference type="Rhea" id="RHEA:18177"/>
        <dbReference type="ChEBI" id="CHEBI:15378"/>
        <dbReference type="ChEBI" id="CHEBI:57540"/>
        <dbReference type="ChEBI" id="CHEBI:57945"/>
        <dbReference type="ChEBI" id="CHEBI:58856"/>
        <dbReference type="ChEBI" id="CHEBI:65111"/>
        <dbReference type="EC" id="1.3.1.44"/>
    </reaction>
</comment>